<dbReference type="CDD" id="cd16913">
    <property type="entry name" value="YkuD_like"/>
    <property type="match status" value="1"/>
</dbReference>
<evidence type="ECO:0008006" key="8">
    <source>
        <dbReference type="Google" id="ProtNLM"/>
    </source>
</evidence>
<keyword evidence="4" id="KW-0573">Peptidoglycan synthesis</keyword>
<protein>
    <recommendedName>
        <fullName evidence="8">YkuD domain-containing protein</fullName>
    </recommendedName>
</protein>
<evidence type="ECO:0000256" key="3">
    <source>
        <dbReference type="ARBA" id="ARBA00022960"/>
    </source>
</evidence>
<evidence type="ECO:0000256" key="2">
    <source>
        <dbReference type="ARBA" id="ARBA00022679"/>
    </source>
</evidence>
<feature type="compositionally biased region" description="Pro residues" evidence="6">
    <location>
        <begin position="148"/>
        <end position="163"/>
    </location>
</feature>
<sequence>MIRSRTYFHSVLYDKAKNLNSFIQESYDDLGTKASHACIRLTVPDSRWIWYNIGYGTTCEIRKGDPLDVDTGTIRAQLILPKSIPNVKLKAGEAPWTDNWTIEGLVRTLPYKNAPLPLPDLGDGDTETPAPGGTTPTPGTGGEVIVPPADPPADPPTEPVPSW</sequence>
<accession>A0A645CYN1</accession>
<dbReference type="GO" id="GO:0016740">
    <property type="term" value="F:transferase activity"/>
    <property type="evidence" value="ECO:0007669"/>
    <property type="project" value="UniProtKB-KW"/>
</dbReference>
<comment type="pathway">
    <text evidence="1">Cell wall biogenesis; peptidoglycan biosynthesis.</text>
</comment>
<evidence type="ECO:0000256" key="5">
    <source>
        <dbReference type="ARBA" id="ARBA00023316"/>
    </source>
</evidence>
<comment type="caution">
    <text evidence="7">The sequence shown here is derived from an EMBL/GenBank/DDBJ whole genome shotgun (WGS) entry which is preliminary data.</text>
</comment>
<dbReference type="InterPro" id="IPR038063">
    <property type="entry name" value="Transpep_catalytic_dom"/>
</dbReference>
<reference evidence="7" key="1">
    <citation type="submission" date="2019-08" db="EMBL/GenBank/DDBJ databases">
        <authorList>
            <person name="Kucharzyk K."/>
            <person name="Murdoch R.W."/>
            <person name="Higgins S."/>
            <person name="Loffler F."/>
        </authorList>
    </citation>
    <scope>NUCLEOTIDE SEQUENCE</scope>
</reference>
<name>A0A645CYN1_9ZZZZ</name>
<proteinExistence type="predicted"/>
<dbReference type="UniPathway" id="UPA00219"/>
<dbReference type="GO" id="GO:0071555">
    <property type="term" value="P:cell wall organization"/>
    <property type="evidence" value="ECO:0007669"/>
    <property type="project" value="UniProtKB-KW"/>
</dbReference>
<keyword evidence="2" id="KW-0808">Transferase</keyword>
<dbReference type="Gene3D" id="2.40.440.10">
    <property type="entry name" value="L,D-transpeptidase catalytic domain-like"/>
    <property type="match status" value="1"/>
</dbReference>
<evidence type="ECO:0000256" key="4">
    <source>
        <dbReference type="ARBA" id="ARBA00022984"/>
    </source>
</evidence>
<dbReference type="GO" id="GO:0008360">
    <property type="term" value="P:regulation of cell shape"/>
    <property type="evidence" value="ECO:0007669"/>
    <property type="project" value="UniProtKB-KW"/>
</dbReference>
<gene>
    <name evidence="7" type="ORF">SDC9_129381</name>
</gene>
<evidence type="ECO:0000256" key="1">
    <source>
        <dbReference type="ARBA" id="ARBA00004752"/>
    </source>
</evidence>
<evidence type="ECO:0000256" key="6">
    <source>
        <dbReference type="SAM" id="MobiDB-lite"/>
    </source>
</evidence>
<organism evidence="7">
    <name type="scientific">bioreactor metagenome</name>
    <dbReference type="NCBI Taxonomy" id="1076179"/>
    <lineage>
        <taxon>unclassified sequences</taxon>
        <taxon>metagenomes</taxon>
        <taxon>ecological metagenomes</taxon>
    </lineage>
</organism>
<dbReference type="SUPFAM" id="SSF141523">
    <property type="entry name" value="L,D-transpeptidase catalytic domain-like"/>
    <property type="match status" value="1"/>
</dbReference>
<dbReference type="AlphaFoldDB" id="A0A645CYN1"/>
<dbReference type="InterPro" id="IPR005490">
    <property type="entry name" value="LD_TPept_cat_dom"/>
</dbReference>
<keyword evidence="3" id="KW-0133">Cell shape</keyword>
<dbReference type="GO" id="GO:0009252">
    <property type="term" value="P:peptidoglycan biosynthetic process"/>
    <property type="evidence" value="ECO:0007669"/>
    <property type="project" value="UniProtKB-UniPathway"/>
</dbReference>
<keyword evidence="5" id="KW-0961">Cell wall biogenesis/degradation</keyword>
<evidence type="ECO:0000313" key="7">
    <source>
        <dbReference type="EMBL" id="MPM82320.1"/>
    </source>
</evidence>
<feature type="region of interest" description="Disordered" evidence="6">
    <location>
        <begin position="116"/>
        <end position="163"/>
    </location>
</feature>
<feature type="compositionally biased region" description="Low complexity" evidence="6">
    <location>
        <begin position="127"/>
        <end position="147"/>
    </location>
</feature>
<dbReference type="EMBL" id="VSSQ01031434">
    <property type="protein sequence ID" value="MPM82320.1"/>
    <property type="molecule type" value="Genomic_DNA"/>
</dbReference>